<accession>A0A1B0C2G1</accession>
<name>A0A1B0C2G1_9MUSC</name>
<dbReference type="AlphaFoldDB" id="A0A1B0C2G1"/>
<keyword evidence="1" id="KW-1133">Transmembrane helix</keyword>
<organism evidence="2 3">
    <name type="scientific">Glossina palpalis gambiensis</name>
    <dbReference type="NCBI Taxonomy" id="67801"/>
    <lineage>
        <taxon>Eukaryota</taxon>
        <taxon>Metazoa</taxon>
        <taxon>Ecdysozoa</taxon>
        <taxon>Arthropoda</taxon>
        <taxon>Hexapoda</taxon>
        <taxon>Insecta</taxon>
        <taxon>Pterygota</taxon>
        <taxon>Neoptera</taxon>
        <taxon>Endopterygota</taxon>
        <taxon>Diptera</taxon>
        <taxon>Brachycera</taxon>
        <taxon>Muscomorpha</taxon>
        <taxon>Hippoboscoidea</taxon>
        <taxon>Glossinidae</taxon>
        <taxon>Glossina</taxon>
    </lineage>
</organism>
<sequence>MRESVLVEKKIDALVIITGRGIDKITGKKSGGPDMLTDEKFDVQIDTYLDIGLGTFEPYFYKSSNIQTKKRSGIENRAASTIACSIVSLKVELSGHFLKHKSNDEKTCVNALSLKLFHSMSPRCAMASPNTLELANMLGKLLTETNISVISLASRDKSNRVLMKFPRSIIRRSVYSDMRQLFLFLFAAINSSVNQFVYLIKS</sequence>
<dbReference type="VEuPathDB" id="VectorBase:GPPI047339"/>
<dbReference type="EMBL" id="JXJN01024516">
    <property type="status" value="NOT_ANNOTATED_CDS"/>
    <property type="molecule type" value="Genomic_DNA"/>
</dbReference>
<dbReference type="EnsemblMetazoa" id="GPPI047339-RA">
    <property type="protein sequence ID" value="GPPI047339-PA"/>
    <property type="gene ID" value="GPPI047339"/>
</dbReference>
<dbReference type="Proteomes" id="UP000092460">
    <property type="component" value="Unassembled WGS sequence"/>
</dbReference>
<proteinExistence type="predicted"/>
<keyword evidence="1" id="KW-0472">Membrane</keyword>
<feature type="transmembrane region" description="Helical" evidence="1">
    <location>
        <begin position="181"/>
        <end position="200"/>
    </location>
</feature>
<reference evidence="3" key="1">
    <citation type="submission" date="2015-01" db="EMBL/GenBank/DDBJ databases">
        <authorList>
            <person name="Aksoy S."/>
            <person name="Warren W."/>
            <person name="Wilson R.K."/>
        </authorList>
    </citation>
    <scope>NUCLEOTIDE SEQUENCE [LARGE SCALE GENOMIC DNA]</scope>
    <source>
        <strain evidence="3">IAEA</strain>
    </source>
</reference>
<protein>
    <submittedName>
        <fullName evidence="2">Uncharacterized protein</fullName>
    </submittedName>
</protein>
<keyword evidence="3" id="KW-1185">Reference proteome</keyword>
<evidence type="ECO:0000256" key="1">
    <source>
        <dbReference type="SAM" id="Phobius"/>
    </source>
</evidence>
<evidence type="ECO:0000313" key="2">
    <source>
        <dbReference type="EnsemblMetazoa" id="GPPI047339-PA"/>
    </source>
</evidence>
<evidence type="ECO:0000313" key="3">
    <source>
        <dbReference type="Proteomes" id="UP000092460"/>
    </source>
</evidence>
<reference evidence="2" key="2">
    <citation type="submission" date="2020-05" db="UniProtKB">
        <authorList>
            <consortium name="EnsemblMetazoa"/>
        </authorList>
    </citation>
    <scope>IDENTIFICATION</scope>
    <source>
        <strain evidence="2">IAEA</strain>
    </source>
</reference>
<keyword evidence="1" id="KW-0812">Transmembrane</keyword>